<name>A0A0L6W4P9_9FIRM</name>
<evidence type="ECO:0000313" key="11">
    <source>
        <dbReference type="Proteomes" id="UP000037175"/>
    </source>
</evidence>
<accession>A0A0L6W4P9</accession>
<organism evidence="10 11">
    <name type="scientific">Thermincola ferriacetica</name>
    <dbReference type="NCBI Taxonomy" id="281456"/>
    <lineage>
        <taxon>Bacteria</taxon>
        <taxon>Bacillati</taxon>
        <taxon>Bacillota</taxon>
        <taxon>Clostridia</taxon>
        <taxon>Eubacteriales</taxon>
        <taxon>Thermincolaceae</taxon>
        <taxon>Thermincola</taxon>
    </lineage>
</organism>
<dbReference type="GO" id="GO:0022857">
    <property type="term" value="F:transmembrane transporter activity"/>
    <property type="evidence" value="ECO:0007669"/>
    <property type="project" value="TreeGrafter"/>
</dbReference>
<comment type="similarity">
    <text evidence="6">Belongs to the ABC-4 integral membrane protein family.</text>
</comment>
<feature type="domain" description="ABC3 transporter permease C-terminal" evidence="8">
    <location>
        <begin position="262"/>
        <end position="378"/>
    </location>
</feature>
<evidence type="ECO:0000313" key="10">
    <source>
        <dbReference type="EMBL" id="KNZ70500.1"/>
    </source>
</evidence>
<feature type="transmembrane region" description="Helical" evidence="7">
    <location>
        <begin position="259"/>
        <end position="283"/>
    </location>
</feature>
<evidence type="ECO:0000256" key="3">
    <source>
        <dbReference type="ARBA" id="ARBA00022692"/>
    </source>
</evidence>
<dbReference type="AlphaFoldDB" id="A0A0L6W4P9"/>
<keyword evidence="3 7" id="KW-0812">Transmembrane</keyword>
<feature type="transmembrane region" description="Helical" evidence="7">
    <location>
        <begin position="303"/>
        <end position="330"/>
    </location>
</feature>
<keyword evidence="4 7" id="KW-1133">Transmembrane helix</keyword>
<proteinExistence type="inferred from homology"/>
<evidence type="ECO:0000259" key="9">
    <source>
        <dbReference type="Pfam" id="PF12704"/>
    </source>
</evidence>
<evidence type="ECO:0000256" key="1">
    <source>
        <dbReference type="ARBA" id="ARBA00004651"/>
    </source>
</evidence>
<dbReference type="RefSeq" id="WP_052216878.1">
    <property type="nucleotide sequence ID" value="NZ_LGTE01000003.1"/>
</dbReference>
<evidence type="ECO:0008006" key="12">
    <source>
        <dbReference type="Google" id="ProtNLM"/>
    </source>
</evidence>
<dbReference type="GO" id="GO:0005886">
    <property type="term" value="C:plasma membrane"/>
    <property type="evidence" value="ECO:0007669"/>
    <property type="project" value="UniProtKB-SubCell"/>
</dbReference>
<feature type="transmembrane region" description="Helical" evidence="7">
    <location>
        <begin position="350"/>
        <end position="371"/>
    </location>
</feature>
<evidence type="ECO:0000256" key="5">
    <source>
        <dbReference type="ARBA" id="ARBA00023136"/>
    </source>
</evidence>
<protein>
    <recommendedName>
        <fullName evidence="12">ABC transporter permease</fullName>
    </recommendedName>
</protein>
<dbReference type="EMBL" id="LGTE01000003">
    <property type="protein sequence ID" value="KNZ70500.1"/>
    <property type="molecule type" value="Genomic_DNA"/>
</dbReference>
<dbReference type="InterPro" id="IPR050250">
    <property type="entry name" value="Macrolide_Exporter_MacB"/>
</dbReference>
<evidence type="ECO:0000256" key="7">
    <source>
        <dbReference type="SAM" id="Phobius"/>
    </source>
</evidence>
<keyword evidence="5 7" id="KW-0472">Membrane</keyword>
<dbReference type="PANTHER" id="PTHR30572:SF4">
    <property type="entry name" value="ABC TRANSPORTER PERMEASE YTRF"/>
    <property type="match status" value="1"/>
</dbReference>
<comment type="caution">
    <text evidence="10">The sequence shown here is derived from an EMBL/GenBank/DDBJ whole genome shotgun (WGS) entry which is preliminary data.</text>
</comment>
<feature type="domain" description="MacB-like periplasmic core" evidence="9">
    <location>
        <begin position="20"/>
        <end position="214"/>
    </location>
</feature>
<dbReference type="PANTHER" id="PTHR30572">
    <property type="entry name" value="MEMBRANE COMPONENT OF TRANSPORTER-RELATED"/>
    <property type="match status" value="1"/>
</dbReference>
<gene>
    <name evidence="10" type="ORF">Tfer_0682</name>
</gene>
<dbReference type="Proteomes" id="UP000037175">
    <property type="component" value="Unassembled WGS sequence"/>
</dbReference>
<evidence type="ECO:0000256" key="2">
    <source>
        <dbReference type="ARBA" id="ARBA00022475"/>
    </source>
</evidence>
<comment type="subcellular location">
    <subcellularLocation>
        <location evidence="1">Cell membrane</location>
        <topology evidence="1">Multi-pass membrane protein</topology>
    </subcellularLocation>
</comment>
<sequence length="385" mass="41883">MKLHNIAINNLRRRKTKMAFLIAGMVIGIATIVTLYTITTAMEQEIADKFDQIGSNMTVVPQSDSLSMSYEGVSASDVGGSVNLMTMDDVAKIRTIKNKENIATVAPKLLDSLEVEKKKRLVMGIQFPAELRLKKWWKINGSKPENEKDILLGSEAARALGKKPGDQLEIGGSRYKIAGVLEPTGNQEDSVIFMDLSTLQALTGKKDAVSFVEVAALCYTCPIEEITRQISEKLPNTKVTAIREAVQARKDFVDRFSQLGISVSIIVLVIGSLVVLTTMMSSVNERTREIGIFRAIGFRKSSIVAIILMEAGIISIIGGLAGYLVGMAAAKFTAPVIAQMEVIISWKYETGLASLVIAIIVGLLASFLPALQAARQDPVEALRYM</sequence>
<evidence type="ECO:0000256" key="6">
    <source>
        <dbReference type="ARBA" id="ARBA00038076"/>
    </source>
</evidence>
<dbReference type="InterPro" id="IPR025857">
    <property type="entry name" value="MacB_PCD"/>
</dbReference>
<dbReference type="InterPro" id="IPR003838">
    <property type="entry name" value="ABC3_permease_C"/>
</dbReference>
<evidence type="ECO:0000256" key="4">
    <source>
        <dbReference type="ARBA" id="ARBA00022989"/>
    </source>
</evidence>
<keyword evidence="2" id="KW-1003">Cell membrane</keyword>
<keyword evidence="11" id="KW-1185">Reference proteome</keyword>
<reference evidence="11" key="1">
    <citation type="submission" date="2015-07" db="EMBL/GenBank/DDBJ databases">
        <title>Complete Genome of Thermincola ferriacetica strain Z-0001T.</title>
        <authorList>
            <person name="Lusk B."/>
            <person name="Badalamenti J.P."/>
            <person name="Parameswaran P."/>
            <person name="Bond D.R."/>
            <person name="Torres C.I."/>
        </authorList>
    </citation>
    <scope>NUCLEOTIDE SEQUENCE [LARGE SCALE GENOMIC DNA]</scope>
    <source>
        <strain evidence="11">Z-0001</strain>
    </source>
</reference>
<evidence type="ECO:0000259" key="8">
    <source>
        <dbReference type="Pfam" id="PF02687"/>
    </source>
</evidence>
<dbReference type="Pfam" id="PF02687">
    <property type="entry name" value="FtsX"/>
    <property type="match status" value="1"/>
</dbReference>
<dbReference type="PATRIC" id="fig|281456.6.peg.723"/>
<dbReference type="Pfam" id="PF12704">
    <property type="entry name" value="MacB_PCD"/>
    <property type="match status" value="1"/>
</dbReference>
<feature type="transmembrane region" description="Helical" evidence="7">
    <location>
        <begin position="20"/>
        <end position="38"/>
    </location>
</feature>